<proteinExistence type="predicted"/>
<keyword evidence="3" id="KW-1185">Reference proteome</keyword>
<dbReference type="Gene3D" id="3.10.180.10">
    <property type="entry name" value="2,3-Dihydroxybiphenyl 1,2-Dioxygenase, domain 1"/>
    <property type="match status" value="1"/>
</dbReference>
<dbReference type="InterPro" id="IPR004360">
    <property type="entry name" value="Glyas_Fos-R_dOase_dom"/>
</dbReference>
<dbReference type="PANTHER" id="PTHR36437:SF2">
    <property type="entry name" value="GLYOXALASE_BLEOMYCIN RESISTANCE PROTEIN_DIOXYGENASE"/>
    <property type="match status" value="1"/>
</dbReference>
<feature type="domain" description="VOC" evidence="1">
    <location>
        <begin position="12"/>
        <end position="131"/>
    </location>
</feature>
<gene>
    <name evidence="2" type="ORF">ACFQ2V_18400</name>
</gene>
<dbReference type="PROSITE" id="PS51819">
    <property type="entry name" value="VOC"/>
    <property type="match status" value="1"/>
</dbReference>
<dbReference type="PANTHER" id="PTHR36437">
    <property type="entry name" value="GLYOXALASE/BLEOMYCIN RESISTANCE PROTEIN/DIOXYGENASE"/>
    <property type="match status" value="1"/>
</dbReference>
<dbReference type="InterPro" id="IPR029068">
    <property type="entry name" value="Glyas_Bleomycin-R_OHBP_Dase"/>
</dbReference>
<accession>A0ABW3N027</accession>
<organism evidence="2 3">
    <name type="scientific">Terrabacter terrigena</name>
    <dbReference type="NCBI Taxonomy" id="574718"/>
    <lineage>
        <taxon>Bacteria</taxon>
        <taxon>Bacillati</taxon>
        <taxon>Actinomycetota</taxon>
        <taxon>Actinomycetes</taxon>
        <taxon>Micrococcales</taxon>
        <taxon>Intrasporangiaceae</taxon>
        <taxon>Terrabacter</taxon>
    </lineage>
</organism>
<reference evidence="3" key="1">
    <citation type="journal article" date="2019" name="Int. J. Syst. Evol. Microbiol.">
        <title>The Global Catalogue of Microorganisms (GCM) 10K type strain sequencing project: providing services to taxonomists for standard genome sequencing and annotation.</title>
        <authorList>
            <consortium name="The Broad Institute Genomics Platform"/>
            <consortium name="The Broad Institute Genome Sequencing Center for Infectious Disease"/>
            <person name="Wu L."/>
            <person name="Ma J."/>
        </authorList>
    </citation>
    <scope>NUCLEOTIDE SEQUENCE [LARGE SCALE GENOMIC DNA]</scope>
    <source>
        <strain evidence="3">CCUG 57508</strain>
    </source>
</reference>
<comment type="caution">
    <text evidence="2">The sequence shown here is derived from an EMBL/GenBank/DDBJ whole genome shotgun (WGS) entry which is preliminary data.</text>
</comment>
<dbReference type="EMBL" id="JBHTKH010000017">
    <property type="protein sequence ID" value="MFD1056288.1"/>
    <property type="molecule type" value="Genomic_DNA"/>
</dbReference>
<dbReference type="InterPro" id="IPR037523">
    <property type="entry name" value="VOC_core"/>
</dbReference>
<dbReference type="Proteomes" id="UP001597046">
    <property type="component" value="Unassembled WGS sequence"/>
</dbReference>
<sequence>MTGTETPQHIPGVGTVYLAVSDQDRALEFYRDKLGFEVRTDTDFGEGFRWVEVAPVGAYTVIALVSPTGADDPQPGGPAPFGFDTPDLEAAMAEFRSRGVEFEDVRVGGGPVPPMAYFRDPDGNRILLVEETAR</sequence>
<evidence type="ECO:0000313" key="3">
    <source>
        <dbReference type="Proteomes" id="UP001597046"/>
    </source>
</evidence>
<dbReference type="Pfam" id="PF00903">
    <property type="entry name" value="Glyoxalase"/>
    <property type="match status" value="1"/>
</dbReference>
<dbReference type="SUPFAM" id="SSF54593">
    <property type="entry name" value="Glyoxalase/Bleomycin resistance protein/Dihydroxybiphenyl dioxygenase"/>
    <property type="match status" value="1"/>
</dbReference>
<name>A0ABW3N027_9MICO</name>
<evidence type="ECO:0000313" key="2">
    <source>
        <dbReference type="EMBL" id="MFD1056288.1"/>
    </source>
</evidence>
<evidence type="ECO:0000259" key="1">
    <source>
        <dbReference type="PROSITE" id="PS51819"/>
    </source>
</evidence>
<protein>
    <submittedName>
        <fullName evidence="2">VOC family protein</fullName>
    </submittedName>
</protein>
<dbReference type="RefSeq" id="WP_386054348.1">
    <property type="nucleotide sequence ID" value="NZ_JBHTKH010000017.1"/>
</dbReference>